<gene>
    <name evidence="2" type="primary">amrB</name>
    <name evidence="1" type="ORF">CNO13_02535</name>
    <name evidence="2" type="ORF">EZU67_02535</name>
</gene>
<dbReference type="InterPro" id="IPR002737">
    <property type="entry name" value="MEMO1_fam"/>
</dbReference>
<evidence type="ECO:0000313" key="2">
    <source>
        <dbReference type="EMBL" id="QBK62035.1"/>
    </source>
</evidence>
<evidence type="ECO:0000313" key="1">
    <source>
        <dbReference type="EMBL" id="ATQ16044.1"/>
    </source>
</evidence>
<reference evidence="2" key="2">
    <citation type="submission" date="2022-12" db="EMBL/GenBank/DDBJ databases">
        <title>Whole genome sequencing of Borrelia miyamotoi strains isolated at the Russian territory.</title>
        <authorList>
            <person name="Kuleshov K.V."/>
            <person name="Platonov A.E."/>
            <person name="Goptar I.A."/>
            <person name="Shipulin G.A."/>
            <person name="Markelov M.L."/>
            <person name="Koetsveld J."/>
            <person name="Kolyasnikova N.M."/>
            <person name="Sarksyan D.S."/>
            <person name="Toporkova M.G."/>
            <person name="Hovius J.W."/>
        </authorList>
    </citation>
    <scope>NUCLEOTIDE SEQUENCE</scope>
    <source>
        <strain evidence="3">Yekat-1</strain>
        <strain evidence="2">Yekat-76</strain>
    </source>
</reference>
<dbReference type="Gene3D" id="3.40.830.10">
    <property type="entry name" value="LigB-like"/>
    <property type="match status" value="1"/>
</dbReference>
<evidence type="ECO:0000313" key="4">
    <source>
        <dbReference type="Proteomes" id="UP000291995"/>
    </source>
</evidence>
<dbReference type="RefSeq" id="WP_044003406.1">
    <property type="nucleotide sequence ID" value="NZ_AP024371.1"/>
</dbReference>
<dbReference type="GeneID" id="75118056"/>
<dbReference type="Pfam" id="PF01875">
    <property type="entry name" value="Memo"/>
    <property type="match status" value="1"/>
</dbReference>
<evidence type="ECO:0000313" key="3">
    <source>
        <dbReference type="Proteomes" id="UP000230633"/>
    </source>
</evidence>
<keyword evidence="3" id="KW-1185">Reference proteome</keyword>
<organism evidence="2 4">
    <name type="scientific">Borrelia miyamotoi</name>
    <dbReference type="NCBI Taxonomy" id="47466"/>
    <lineage>
        <taxon>Bacteria</taxon>
        <taxon>Pseudomonadati</taxon>
        <taxon>Spirochaetota</taxon>
        <taxon>Spirochaetia</taxon>
        <taxon>Spirochaetales</taxon>
        <taxon>Borreliaceae</taxon>
        <taxon>Borrelia</taxon>
    </lineage>
</organism>
<dbReference type="Proteomes" id="UP000230633">
    <property type="component" value="Chromosome"/>
</dbReference>
<dbReference type="EMBL" id="CP024333">
    <property type="protein sequence ID" value="ATQ16044.1"/>
    <property type="molecule type" value="Genomic_DNA"/>
</dbReference>
<dbReference type="NCBIfam" id="TIGR04336">
    <property type="entry name" value="AmmeMemoSam_B"/>
    <property type="match status" value="1"/>
</dbReference>
<name>A0AAP8YRY3_9SPIR</name>
<dbReference type="AlphaFoldDB" id="A0AAP8YRY3"/>
<reference evidence="4" key="1">
    <citation type="submission" date="2019-03" db="EMBL/GenBank/DDBJ databases">
        <title>Whole genome sequencing of Borrelia miyamotoi strains isolated at the Russian territory.</title>
        <authorList>
            <person name="Kuleshov K.V."/>
            <person name="Platonov A.E."/>
            <person name="Goptar I.A."/>
            <person name="Shipulin G.A."/>
            <person name="Markelov M.L."/>
            <person name="Koetsveld J."/>
            <person name="Kolyasnikova N.M."/>
            <person name="Sarksyan D.S."/>
            <person name="Toporkova M.G."/>
            <person name="Hovius J.W."/>
        </authorList>
    </citation>
    <scope>NUCLEOTIDE SEQUENCE [LARGE SCALE GENOMIC DNA]</scope>
    <source>
        <strain evidence="1">Yekat-1</strain>
        <strain evidence="4">Yekat-76</strain>
    </source>
</reference>
<accession>A0AAP8YRY3</accession>
<dbReference type="EMBL" id="CP036557">
    <property type="protein sequence ID" value="QBK62035.1"/>
    <property type="molecule type" value="Genomic_DNA"/>
</dbReference>
<proteinExistence type="predicted"/>
<protein>
    <submittedName>
        <fullName evidence="2">AmmeMemoRadiSam system protein B</fullName>
    </submittedName>
</protein>
<dbReference type="Proteomes" id="UP000291995">
    <property type="component" value="Chromosome"/>
</dbReference>
<sequence length="251" mass="29531">MRDSLVDNIFYSNNKLNLKLLNPNKRKTHKALLTSYGTYEFFLKKIDLFQKVIAYNTKNVFIFSQTKENLQINISNHETWKIFNKTIDVNLDIVNVIKNFKFTSKEDKIIENDHKIEITLNFIKDITENIKIIPIILGKKLKGQALKEFSAFLNPFTKKEENSFIFLSQFISHSTNLNKTIQLETTLKKLLLTPHLNSSILLEYYNARKIFPENISAITIIHKIFQKFEFTNREITSNNNEYSIMENILLN</sequence>